<gene>
    <name evidence="1" type="ORF">KO493_07035</name>
</gene>
<dbReference type="Proteomes" id="UP001647509">
    <property type="component" value="Unassembled WGS sequence"/>
</dbReference>
<organism evidence="1 2">
    <name type="scientific">Pseudotamlana agarivorans</name>
    <dbReference type="NCBI Taxonomy" id="481183"/>
    <lineage>
        <taxon>Bacteria</taxon>
        <taxon>Pseudomonadati</taxon>
        <taxon>Bacteroidota</taxon>
        <taxon>Flavobacteriia</taxon>
        <taxon>Flavobacteriales</taxon>
        <taxon>Flavobacteriaceae</taxon>
        <taxon>Pseudotamlana</taxon>
    </lineage>
</organism>
<evidence type="ECO:0000313" key="2">
    <source>
        <dbReference type="Proteomes" id="UP001647509"/>
    </source>
</evidence>
<proteinExistence type="predicted"/>
<reference evidence="1" key="1">
    <citation type="submission" date="2021-05" db="EMBL/GenBank/DDBJ databases">
        <title>Draft genomes of bacteria isolated from model marine particles.</title>
        <authorList>
            <person name="Datta M.S."/>
            <person name="Schwartzman J.A."/>
            <person name="Enke T.N."/>
            <person name="Saavedra J."/>
            <person name="Cermak N."/>
            <person name="Cordero O.X."/>
        </authorList>
    </citation>
    <scope>NUCLEOTIDE SEQUENCE</scope>
    <source>
        <strain evidence="1">I2M19</strain>
    </source>
</reference>
<name>A0ACC5U831_9FLAO</name>
<keyword evidence="2" id="KW-1185">Reference proteome</keyword>
<dbReference type="EMBL" id="JAHKPD010000012">
    <property type="protein sequence ID" value="MBU2950445.1"/>
    <property type="molecule type" value="Genomic_DNA"/>
</dbReference>
<sequence>MKKLLSLVAIGLLILGCKNNEKPPEVRPVGLVIENMDTTVKPGDNFFEYANGEWLKTAEMYPGTPFNGNMIEITFRTEDQIGDILQEVLKEEAHPKNSSKGQIQAFYKSYVDTLTRNQLGVKPIQPEIDKILSATTFSELYGFMGLPLIPKLWDEYIFLDAKNTKRYLPTIGQRDLGMGGIEYYLDDTPRNKTIREKYLKLIETYFTLSGIDKPTQRAQSILDLETNLAKVYWTATQKRNPNKMYHLMTADELKNYAPGIDWQAYWDTKGKDGYKEIIVHTDTAIQGVSEILGQTKLEDVKSLITFYFIKSAASALSDEFDHADFEFYKKTLVGIANQRPLETRAKGISNEVLKWQLGELYADKYYTPEIEKQAKLYISYMHKAILKSLTENPWMDEETKKEAINKFNNINWKIGRPEKTGDLSVLEFDAKDYVGNLRKITA</sequence>
<comment type="caution">
    <text evidence="1">The sequence shown here is derived from an EMBL/GenBank/DDBJ whole genome shotgun (WGS) entry which is preliminary data.</text>
</comment>
<protein>
    <submittedName>
        <fullName evidence="1">M13 family metallopeptidase</fullName>
    </submittedName>
</protein>
<accession>A0ACC5U831</accession>
<evidence type="ECO:0000313" key="1">
    <source>
        <dbReference type="EMBL" id="MBU2950445.1"/>
    </source>
</evidence>